<protein>
    <submittedName>
        <fullName evidence="3">Uncharacterized protein</fullName>
    </submittedName>
</protein>
<dbReference type="Proteomes" id="UP000662185">
    <property type="component" value="Unassembled WGS sequence"/>
</dbReference>
<evidence type="ECO:0000256" key="1">
    <source>
        <dbReference type="SAM" id="MobiDB-lite"/>
    </source>
</evidence>
<name>A0A926WMS8_9NOST</name>
<reference evidence="4" key="1">
    <citation type="journal article" date="2020" name="ISME J.">
        <title>Comparative genomics reveals insights into cyanobacterial evolution and habitat adaptation.</title>
        <authorList>
            <person name="Chen M.Y."/>
            <person name="Teng W.K."/>
            <person name="Zhao L."/>
            <person name="Hu C.X."/>
            <person name="Zhou Y.K."/>
            <person name="Han B.P."/>
            <person name="Song L.R."/>
            <person name="Shu W.S."/>
        </authorList>
    </citation>
    <scope>NUCLEOTIDE SEQUENCE [LARGE SCALE GENOMIC DNA]</scope>
    <source>
        <strain evidence="4">FACHB-251</strain>
    </source>
</reference>
<sequence>MNGFFKNLQRVIVRLLVISFVAVTFFGFQAFSSGNAMLVAQAETVTTPEGVYYKGTPDRGAIRNDQQLDNAQRKLKGTADNIKEKLNLDEPIPESTREFLEDVRTNVEKTVEPITGGKSGYYQDNIPPERILRDKR</sequence>
<keyword evidence="2" id="KW-1133">Transmembrane helix</keyword>
<organism evidence="3 4">
    <name type="scientific">Anabaena sphaerica FACHB-251</name>
    <dbReference type="NCBI Taxonomy" id="2692883"/>
    <lineage>
        <taxon>Bacteria</taxon>
        <taxon>Bacillati</taxon>
        <taxon>Cyanobacteriota</taxon>
        <taxon>Cyanophyceae</taxon>
        <taxon>Nostocales</taxon>
        <taxon>Nostocaceae</taxon>
        <taxon>Anabaena</taxon>
    </lineage>
</organism>
<comment type="caution">
    <text evidence="3">The sequence shown here is derived from an EMBL/GenBank/DDBJ whole genome shotgun (WGS) entry which is preliminary data.</text>
</comment>
<feature type="transmembrane region" description="Helical" evidence="2">
    <location>
        <begin position="12"/>
        <end position="31"/>
    </location>
</feature>
<proteinExistence type="predicted"/>
<feature type="region of interest" description="Disordered" evidence="1">
    <location>
        <begin position="114"/>
        <end position="136"/>
    </location>
</feature>
<keyword evidence="4" id="KW-1185">Reference proteome</keyword>
<keyword evidence="2" id="KW-0812">Transmembrane</keyword>
<evidence type="ECO:0000313" key="3">
    <source>
        <dbReference type="EMBL" id="MBD2296639.1"/>
    </source>
</evidence>
<gene>
    <name evidence="3" type="ORF">H6G06_24940</name>
</gene>
<dbReference type="RefSeq" id="WP_190564758.1">
    <property type="nucleotide sequence ID" value="NZ_JACJQU010000027.1"/>
</dbReference>
<keyword evidence="2" id="KW-0472">Membrane</keyword>
<accession>A0A926WMS8</accession>
<evidence type="ECO:0000313" key="4">
    <source>
        <dbReference type="Proteomes" id="UP000662185"/>
    </source>
</evidence>
<dbReference type="EMBL" id="JACJQU010000027">
    <property type="protein sequence ID" value="MBD2296639.1"/>
    <property type="molecule type" value="Genomic_DNA"/>
</dbReference>
<evidence type="ECO:0000256" key="2">
    <source>
        <dbReference type="SAM" id="Phobius"/>
    </source>
</evidence>
<dbReference type="AlphaFoldDB" id="A0A926WMS8"/>